<feature type="compositionally biased region" description="Acidic residues" evidence="1">
    <location>
        <begin position="364"/>
        <end position="374"/>
    </location>
</feature>
<evidence type="ECO:0000313" key="9">
    <source>
        <dbReference type="EMBL" id="QDU55091.1"/>
    </source>
</evidence>
<dbReference type="InterPro" id="IPR013036">
    <property type="entry name" value="DUF1587"/>
</dbReference>
<keyword evidence="10" id="KW-1185">Reference proteome</keyword>
<dbReference type="Gene3D" id="1.10.760.10">
    <property type="entry name" value="Cytochrome c-like domain"/>
    <property type="match status" value="1"/>
</dbReference>
<dbReference type="GO" id="GO:0020037">
    <property type="term" value="F:heme binding"/>
    <property type="evidence" value="ECO:0007669"/>
    <property type="project" value="InterPro"/>
</dbReference>
<evidence type="ECO:0000259" key="7">
    <source>
        <dbReference type="Pfam" id="PF07635"/>
    </source>
</evidence>
<accession>A0A518AK31</accession>
<evidence type="ECO:0000256" key="1">
    <source>
        <dbReference type="SAM" id="MobiDB-lite"/>
    </source>
</evidence>
<feature type="region of interest" description="Disordered" evidence="1">
    <location>
        <begin position="364"/>
        <end position="386"/>
    </location>
</feature>
<evidence type="ECO:0000313" key="10">
    <source>
        <dbReference type="Proteomes" id="UP000315750"/>
    </source>
</evidence>
<dbReference type="Pfam" id="PF07627">
    <property type="entry name" value="PSCyt3"/>
    <property type="match status" value="1"/>
</dbReference>
<feature type="chain" id="PRO_5021859651" description="Planctomycete cytochrome C" evidence="2">
    <location>
        <begin position="36"/>
        <end position="913"/>
    </location>
</feature>
<dbReference type="Pfam" id="PF07637">
    <property type="entry name" value="PSD5"/>
    <property type="match status" value="1"/>
</dbReference>
<dbReference type="InterPro" id="IPR013039">
    <property type="entry name" value="DUF1588"/>
</dbReference>
<gene>
    <name evidence="9" type="ORF">Pan181_12770</name>
</gene>
<dbReference type="InterPro" id="IPR013043">
    <property type="entry name" value="DUF1595"/>
</dbReference>
<dbReference type="Pfam" id="PF07624">
    <property type="entry name" value="PSD2"/>
    <property type="match status" value="1"/>
</dbReference>
<dbReference type="Pfam" id="PF07635">
    <property type="entry name" value="PSCyt1"/>
    <property type="match status" value="1"/>
</dbReference>
<dbReference type="SUPFAM" id="SSF46626">
    <property type="entry name" value="Cytochrome c"/>
    <property type="match status" value="1"/>
</dbReference>
<dbReference type="OrthoDB" id="175242at2"/>
<proteinExistence type="predicted"/>
<dbReference type="InterPro" id="IPR036909">
    <property type="entry name" value="Cyt_c-like_dom_sf"/>
</dbReference>
<feature type="domain" description="Cytochrome C Planctomycete-type" evidence="7">
    <location>
        <begin position="75"/>
        <end position="121"/>
    </location>
</feature>
<dbReference type="InterPro" id="IPR011478">
    <property type="entry name" value="DUF1585"/>
</dbReference>
<protein>
    <recommendedName>
        <fullName evidence="11">Planctomycete cytochrome C</fullName>
    </recommendedName>
</protein>
<evidence type="ECO:0000259" key="8">
    <source>
        <dbReference type="Pfam" id="PF07637"/>
    </source>
</evidence>
<dbReference type="AlphaFoldDB" id="A0A518AK31"/>
<feature type="domain" description="DUF1592" evidence="6">
    <location>
        <begin position="572"/>
        <end position="695"/>
    </location>
</feature>
<evidence type="ECO:0000259" key="3">
    <source>
        <dbReference type="Pfam" id="PF07624"/>
    </source>
</evidence>
<feature type="region of interest" description="Disordered" evidence="1">
    <location>
        <begin position="40"/>
        <end position="59"/>
    </location>
</feature>
<dbReference type="Pfam" id="PF07631">
    <property type="entry name" value="PSD4"/>
    <property type="match status" value="1"/>
</dbReference>
<name>A0A518AK31_9BACT</name>
<dbReference type="GO" id="GO:0009055">
    <property type="term" value="F:electron transfer activity"/>
    <property type="evidence" value="ECO:0007669"/>
    <property type="project" value="InterPro"/>
</dbReference>
<feature type="compositionally biased region" description="Low complexity" evidence="1">
    <location>
        <begin position="40"/>
        <end position="50"/>
    </location>
</feature>
<reference evidence="9 10" key="1">
    <citation type="submission" date="2019-02" db="EMBL/GenBank/DDBJ databases">
        <title>Deep-cultivation of Planctomycetes and their phenomic and genomic characterization uncovers novel biology.</title>
        <authorList>
            <person name="Wiegand S."/>
            <person name="Jogler M."/>
            <person name="Boedeker C."/>
            <person name="Pinto D."/>
            <person name="Vollmers J."/>
            <person name="Rivas-Marin E."/>
            <person name="Kohn T."/>
            <person name="Peeters S.H."/>
            <person name="Heuer A."/>
            <person name="Rast P."/>
            <person name="Oberbeckmann S."/>
            <person name="Bunk B."/>
            <person name="Jeske O."/>
            <person name="Meyerdierks A."/>
            <person name="Storesund J.E."/>
            <person name="Kallscheuer N."/>
            <person name="Luecker S."/>
            <person name="Lage O.M."/>
            <person name="Pohl T."/>
            <person name="Merkel B.J."/>
            <person name="Hornburger P."/>
            <person name="Mueller R.-W."/>
            <person name="Bruemmer F."/>
            <person name="Labrenz M."/>
            <person name="Spormann A.M."/>
            <person name="Op den Camp H."/>
            <person name="Overmann J."/>
            <person name="Amann R."/>
            <person name="Jetten M.S.M."/>
            <person name="Mascher T."/>
            <person name="Medema M.H."/>
            <person name="Devos D.P."/>
            <person name="Kaster A.-K."/>
            <person name="Ovreas L."/>
            <person name="Rohde M."/>
            <person name="Galperin M.Y."/>
            <person name="Jogler C."/>
        </authorList>
    </citation>
    <scope>NUCLEOTIDE SEQUENCE [LARGE SCALE GENOMIC DNA]</scope>
    <source>
        <strain evidence="9 10">Pan181</strain>
    </source>
</reference>
<dbReference type="Pfam" id="PF07626">
    <property type="entry name" value="PSD3"/>
    <property type="match status" value="1"/>
</dbReference>
<evidence type="ECO:0000256" key="2">
    <source>
        <dbReference type="SAM" id="SignalP"/>
    </source>
</evidence>
<evidence type="ECO:0008006" key="11">
    <source>
        <dbReference type="Google" id="ProtNLM"/>
    </source>
</evidence>
<evidence type="ECO:0000259" key="6">
    <source>
        <dbReference type="Pfam" id="PF07631"/>
    </source>
</evidence>
<feature type="domain" description="DUF1585" evidence="3">
    <location>
        <begin position="826"/>
        <end position="900"/>
    </location>
</feature>
<dbReference type="RefSeq" id="WP_145245988.1">
    <property type="nucleotide sequence ID" value="NZ_CP036278.1"/>
</dbReference>
<dbReference type="EMBL" id="CP036278">
    <property type="protein sequence ID" value="QDU55091.1"/>
    <property type="molecule type" value="Genomic_DNA"/>
</dbReference>
<feature type="signal peptide" evidence="2">
    <location>
        <begin position="1"/>
        <end position="35"/>
    </location>
</feature>
<feature type="domain" description="DUF1588" evidence="5">
    <location>
        <begin position="714"/>
        <end position="811"/>
    </location>
</feature>
<keyword evidence="2" id="KW-0732">Signal</keyword>
<evidence type="ECO:0000259" key="4">
    <source>
        <dbReference type="Pfam" id="PF07626"/>
    </source>
</evidence>
<sequence length="913" mass="102142" precursor="true">MNQRESRALTKRRFDARVLSASVLFVSALVLVAHAEEAPVVDPVDSSASSSKEDATKQMLDSYQNKAQPLLEQYCYGCHGADTQEAGFQIDDLNPNMIDGSDAEHWDFALDMINQGDMPPDYDAQPTDEERRVMVEWMTSSIELSRKFSKPVVNANLRRLTREQYAYTLGELLHLPIAFEQDLPNEAKSKMGFTNSGEALVTSPLHVEYFQSIARKALDKAIVTGERPESHHYRVTLGTDVGKGHHAAVIGGYQSAPIPREHVRAEILDDQGHPRSGTTEEETAALRTIESDIGIGMRGSDGNRYRVVDDGLLLYSALPHTELPPKSWQGPSPNMKLLLRKCYPSEGPIIARVVASLAAIEEESAEAETAEGETAEPTTEEPRTAAIRAFVGNRTDDGMEYTELTEPHVVSAEPGQPATYEFRGYLENLPIPVIDLNDTGDLANIMILGIWNDHLVKSNSESGVPIVVRSIEFEAPYYEVWPPASHTGIFFDSPLKETDVDAYTREVLNRFISKAFRRDLTDVELDRYFEFWQAIRGDYDNYHQGVKEVLIAALCSPHFLYLDTPLDQVAADVSLAEKLAYFLWNSPPDEELYQLAEQGTLRENLGLQVERMIADKRFERFIDSFTTEWLRLDRHSGMNVNIGAYRDYTRFVKRDMALETKYFVQHVIENNLSLLTFVDSDFAMLNQNLAEFYGIEGVTGGEFRPVSITPDMHRGGLLSQGAFLCGHSDGTQAHPIKRAVWLKDKILGTPPPPPPPNVPQLDPETPGFQNLTLKEQLELHRNKPSCVDCHRKIDPYGVAFENYDAVGRYQLKAKGRPIDSRSELPDGTVVNGIDELKTYLLEKQPDAVTKSVVDHLMAYALGRDTNYADEPQIDAIVDRVVADEYRVQTAIRAIVESPAFLGVETSIVSNSGE</sequence>
<dbReference type="KEGG" id="amuc:Pan181_12770"/>
<feature type="domain" description="DUF1587" evidence="4">
    <location>
        <begin position="158"/>
        <end position="222"/>
    </location>
</feature>
<dbReference type="InterPro" id="IPR011429">
    <property type="entry name" value="Cyt_c_Planctomycete-type"/>
</dbReference>
<organism evidence="9 10">
    <name type="scientific">Aeoliella mucimassa</name>
    <dbReference type="NCBI Taxonomy" id="2527972"/>
    <lineage>
        <taxon>Bacteria</taxon>
        <taxon>Pseudomonadati</taxon>
        <taxon>Planctomycetota</taxon>
        <taxon>Planctomycetia</taxon>
        <taxon>Pirellulales</taxon>
        <taxon>Lacipirellulaceae</taxon>
        <taxon>Aeoliella</taxon>
    </lineage>
</organism>
<dbReference type="InterPro" id="IPR013042">
    <property type="entry name" value="DUF1592"/>
</dbReference>
<evidence type="ECO:0000259" key="5">
    <source>
        <dbReference type="Pfam" id="PF07627"/>
    </source>
</evidence>
<feature type="domain" description="DUF1595" evidence="8">
    <location>
        <begin position="504"/>
        <end position="562"/>
    </location>
</feature>
<dbReference type="Proteomes" id="UP000315750">
    <property type="component" value="Chromosome"/>
</dbReference>